<dbReference type="Proteomes" id="UP000440732">
    <property type="component" value="Unassembled WGS sequence"/>
</dbReference>
<evidence type="ECO:0000313" key="6">
    <source>
        <dbReference type="Proteomes" id="UP000476176"/>
    </source>
</evidence>
<evidence type="ECO:0000313" key="5">
    <source>
        <dbReference type="Proteomes" id="UP000440732"/>
    </source>
</evidence>
<evidence type="ECO:0000313" key="4">
    <source>
        <dbReference type="Proteomes" id="UP000429523"/>
    </source>
</evidence>
<dbReference type="AlphaFoldDB" id="A0A6A3FI00"/>
<evidence type="ECO:0000313" key="1">
    <source>
        <dbReference type="EMBL" id="KAE8944021.1"/>
    </source>
</evidence>
<dbReference type="Proteomes" id="UP000429523">
    <property type="component" value="Unassembled WGS sequence"/>
</dbReference>
<evidence type="ECO:0000313" key="2">
    <source>
        <dbReference type="EMBL" id="KAE9114376.1"/>
    </source>
</evidence>
<dbReference type="Proteomes" id="UP000476176">
    <property type="component" value="Unassembled WGS sequence"/>
</dbReference>
<dbReference type="EMBL" id="QXGF01000224">
    <property type="protein sequence ID" value="KAE8944021.1"/>
    <property type="molecule type" value="Genomic_DNA"/>
</dbReference>
<protein>
    <submittedName>
        <fullName evidence="1">Uncharacterized protein</fullName>
    </submittedName>
</protein>
<proteinExistence type="predicted"/>
<sequence length="99" mass="11230">MLVDMFSTHYPTPDKTFCATAQPSSIAHLVGRMGMCMRARRCMNEERRGRDALAAQCWATTARDQPLCATQPTGMRMVPRVRMLEFQTRFGFNEASLPN</sequence>
<organism evidence="1 4">
    <name type="scientific">Phytophthora fragariae</name>
    <dbReference type="NCBI Taxonomy" id="53985"/>
    <lineage>
        <taxon>Eukaryota</taxon>
        <taxon>Sar</taxon>
        <taxon>Stramenopiles</taxon>
        <taxon>Oomycota</taxon>
        <taxon>Peronosporomycetes</taxon>
        <taxon>Peronosporales</taxon>
        <taxon>Peronosporaceae</taxon>
        <taxon>Phytophthora</taxon>
    </lineage>
</organism>
<name>A0A6A3FI00_9STRA</name>
<dbReference type="EMBL" id="QXGC01000281">
    <property type="protein sequence ID" value="KAE9241978.1"/>
    <property type="molecule type" value="Genomic_DNA"/>
</dbReference>
<gene>
    <name evidence="3" type="ORF">PF004_g6808</name>
    <name evidence="2" type="ORF">PF006_g19535</name>
    <name evidence="1" type="ORF">PF009_g6279</name>
</gene>
<reference evidence="4 5" key="1">
    <citation type="submission" date="2018-08" db="EMBL/GenBank/DDBJ databases">
        <title>Genomic investigation of the strawberry pathogen Phytophthora fragariae indicates pathogenicity is determined by transcriptional variation in three key races.</title>
        <authorList>
            <person name="Adams T.M."/>
            <person name="Armitage A.D."/>
            <person name="Sobczyk M.K."/>
            <person name="Bates H.J."/>
            <person name="Dunwell J.M."/>
            <person name="Nellist C.F."/>
            <person name="Harrison R.J."/>
        </authorList>
    </citation>
    <scope>NUCLEOTIDE SEQUENCE [LARGE SCALE GENOMIC DNA]</scope>
    <source>
        <strain evidence="3 6">BC-23</strain>
        <strain evidence="2 5">NOV-5</strain>
        <strain evidence="1 4">NOV-9</strain>
    </source>
</reference>
<dbReference type="EMBL" id="QXGA01001622">
    <property type="protein sequence ID" value="KAE9114376.1"/>
    <property type="molecule type" value="Genomic_DNA"/>
</dbReference>
<evidence type="ECO:0000313" key="3">
    <source>
        <dbReference type="EMBL" id="KAE9241978.1"/>
    </source>
</evidence>
<comment type="caution">
    <text evidence="1">The sequence shown here is derived from an EMBL/GenBank/DDBJ whole genome shotgun (WGS) entry which is preliminary data.</text>
</comment>
<accession>A0A6A3FI00</accession>